<dbReference type="EMBL" id="EQ974034">
    <property type="protein sequence ID" value="EEF35212.1"/>
    <property type="molecule type" value="Genomic_DNA"/>
</dbReference>
<evidence type="ECO:0000256" key="1">
    <source>
        <dbReference type="SAM" id="MobiDB-lite"/>
    </source>
</evidence>
<feature type="compositionally biased region" description="Basic and acidic residues" evidence="1">
    <location>
        <begin position="69"/>
        <end position="86"/>
    </location>
</feature>
<evidence type="ECO:0000313" key="3">
    <source>
        <dbReference type="Proteomes" id="UP000008311"/>
    </source>
</evidence>
<organism evidence="2 3">
    <name type="scientific">Ricinus communis</name>
    <name type="common">Castor bean</name>
    <dbReference type="NCBI Taxonomy" id="3988"/>
    <lineage>
        <taxon>Eukaryota</taxon>
        <taxon>Viridiplantae</taxon>
        <taxon>Streptophyta</taxon>
        <taxon>Embryophyta</taxon>
        <taxon>Tracheophyta</taxon>
        <taxon>Spermatophyta</taxon>
        <taxon>Magnoliopsida</taxon>
        <taxon>eudicotyledons</taxon>
        <taxon>Gunneridae</taxon>
        <taxon>Pentapetalae</taxon>
        <taxon>rosids</taxon>
        <taxon>fabids</taxon>
        <taxon>Malpighiales</taxon>
        <taxon>Euphorbiaceae</taxon>
        <taxon>Acalyphoideae</taxon>
        <taxon>Acalypheae</taxon>
        <taxon>Ricinus</taxon>
    </lineage>
</organism>
<protein>
    <submittedName>
        <fullName evidence="2">Uncharacterized protein</fullName>
    </submittedName>
</protein>
<dbReference type="InParanoid" id="B9SMI0"/>
<dbReference type="Proteomes" id="UP000008311">
    <property type="component" value="Unassembled WGS sequence"/>
</dbReference>
<reference evidence="3" key="1">
    <citation type="journal article" date="2010" name="Nat. Biotechnol.">
        <title>Draft genome sequence of the oilseed species Ricinus communis.</title>
        <authorList>
            <person name="Chan A.P."/>
            <person name="Crabtree J."/>
            <person name="Zhao Q."/>
            <person name="Lorenzi H."/>
            <person name="Orvis J."/>
            <person name="Puiu D."/>
            <person name="Melake-Berhan A."/>
            <person name="Jones K.M."/>
            <person name="Redman J."/>
            <person name="Chen G."/>
            <person name="Cahoon E.B."/>
            <person name="Gedil M."/>
            <person name="Stanke M."/>
            <person name="Haas B.J."/>
            <person name="Wortman J.R."/>
            <person name="Fraser-Liggett C.M."/>
            <person name="Ravel J."/>
            <person name="Rabinowicz P.D."/>
        </authorList>
    </citation>
    <scope>NUCLEOTIDE SEQUENCE [LARGE SCALE GENOMIC DNA]</scope>
    <source>
        <strain evidence="3">cv. Hale</strain>
    </source>
</reference>
<proteinExistence type="predicted"/>
<feature type="region of interest" description="Disordered" evidence="1">
    <location>
        <begin position="60"/>
        <end position="86"/>
    </location>
</feature>
<name>B9SMI0_RICCO</name>
<dbReference type="AlphaFoldDB" id="B9SMI0"/>
<accession>B9SMI0</accession>
<gene>
    <name evidence="2" type="ORF">RCOM_1075500</name>
</gene>
<sequence>MCNAGKAAISPGGYKKGSFGEYLASCLYCCGMASNACLTHRVCLRQRQLRPCNVNLQKAKQESSASAKVSKDTETKKLEKLRKDDA</sequence>
<keyword evidence="3" id="KW-1185">Reference proteome</keyword>
<evidence type="ECO:0000313" key="2">
    <source>
        <dbReference type="EMBL" id="EEF35212.1"/>
    </source>
</evidence>